<dbReference type="InterPro" id="IPR000281">
    <property type="entry name" value="HTH_RpiR"/>
</dbReference>
<evidence type="ECO:0000313" key="3">
    <source>
        <dbReference type="Proteomes" id="UP000321764"/>
    </source>
</evidence>
<dbReference type="PANTHER" id="PTHR30514">
    <property type="entry name" value="GLUCOKINASE"/>
    <property type="match status" value="1"/>
</dbReference>
<dbReference type="GO" id="GO:0003700">
    <property type="term" value="F:DNA-binding transcription factor activity"/>
    <property type="evidence" value="ECO:0007669"/>
    <property type="project" value="InterPro"/>
</dbReference>
<dbReference type="Proteomes" id="UP000321764">
    <property type="component" value="Unassembled WGS sequence"/>
</dbReference>
<sequence>MMTHYHVLLERIANEYAGLTKNSRRIADFLQSSPERLLMLSTAEIAESCGVSKTSVSRFIRQIGYQDHTELRHQLLAEREQGTPVVTGDGVESDIQFDISELQQLQNYLASVDLSVLIETLAQARRIKVIGYRNSYPLALHLRQQLLQCRPNVDLLPTPGQTLGEELASLDEQDFVILVGIRRRPKSFKNLVAYLQAKPCLLITDQSGLKYSNQVAHLLSCHLNNETPLDSHAAPMSLIAYLVNRLYLHLGSAAVQQSSAVSQSYAQLEELDEHII</sequence>
<keyword evidence="3" id="KW-1185">Reference proteome</keyword>
<dbReference type="AlphaFoldDB" id="A0A5C8Z313"/>
<dbReference type="EMBL" id="VKAD01000002">
    <property type="protein sequence ID" value="TXR51947.1"/>
    <property type="molecule type" value="Genomic_DNA"/>
</dbReference>
<dbReference type="Pfam" id="PF01380">
    <property type="entry name" value="SIS"/>
    <property type="match status" value="1"/>
</dbReference>
<dbReference type="GO" id="GO:0097367">
    <property type="term" value="F:carbohydrate derivative binding"/>
    <property type="evidence" value="ECO:0007669"/>
    <property type="project" value="InterPro"/>
</dbReference>
<evidence type="ECO:0000259" key="1">
    <source>
        <dbReference type="PROSITE" id="PS51071"/>
    </source>
</evidence>
<dbReference type="InterPro" id="IPR009057">
    <property type="entry name" value="Homeodomain-like_sf"/>
</dbReference>
<evidence type="ECO:0000313" key="2">
    <source>
        <dbReference type="EMBL" id="TXR51947.1"/>
    </source>
</evidence>
<dbReference type="InterPro" id="IPR047640">
    <property type="entry name" value="RpiR-like"/>
</dbReference>
<dbReference type="PANTHER" id="PTHR30514:SF18">
    <property type="entry name" value="RPIR-FAMILY TRANSCRIPTIONAL REGULATOR"/>
    <property type="match status" value="1"/>
</dbReference>
<organism evidence="2 3">
    <name type="scientific">Reinekea thalattae</name>
    <dbReference type="NCBI Taxonomy" id="2593301"/>
    <lineage>
        <taxon>Bacteria</taxon>
        <taxon>Pseudomonadati</taxon>
        <taxon>Pseudomonadota</taxon>
        <taxon>Gammaproteobacteria</taxon>
        <taxon>Oceanospirillales</taxon>
        <taxon>Saccharospirillaceae</taxon>
        <taxon>Reinekea</taxon>
    </lineage>
</organism>
<comment type="caution">
    <text evidence="2">The sequence shown here is derived from an EMBL/GenBank/DDBJ whole genome shotgun (WGS) entry which is preliminary data.</text>
</comment>
<name>A0A5C8Z313_9GAMM</name>
<accession>A0A5C8Z313</accession>
<dbReference type="GO" id="GO:1901135">
    <property type="term" value="P:carbohydrate derivative metabolic process"/>
    <property type="evidence" value="ECO:0007669"/>
    <property type="project" value="InterPro"/>
</dbReference>
<feature type="domain" description="HTH rpiR-type" evidence="1">
    <location>
        <begin position="6"/>
        <end position="82"/>
    </location>
</feature>
<dbReference type="GO" id="GO:0003677">
    <property type="term" value="F:DNA binding"/>
    <property type="evidence" value="ECO:0007669"/>
    <property type="project" value="InterPro"/>
</dbReference>
<gene>
    <name evidence="2" type="ORF">FME95_11020</name>
</gene>
<proteinExistence type="predicted"/>
<dbReference type="OrthoDB" id="3237351at2"/>
<dbReference type="InterPro" id="IPR046348">
    <property type="entry name" value="SIS_dom_sf"/>
</dbReference>
<dbReference type="PROSITE" id="PS51071">
    <property type="entry name" value="HTH_RPIR"/>
    <property type="match status" value="1"/>
</dbReference>
<dbReference type="InterPro" id="IPR001347">
    <property type="entry name" value="SIS_dom"/>
</dbReference>
<dbReference type="InterPro" id="IPR036388">
    <property type="entry name" value="WH-like_DNA-bd_sf"/>
</dbReference>
<protein>
    <submittedName>
        <fullName evidence="2">MurR/RpiR family transcriptional regulator</fullName>
    </submittedName>
</protein>
<dbReference type="Pfam" id="PF01418">
    <property type="entry name" value="HTH_6"/>
    <property type="match status" value="1"/>
</dbReference>
<dbReference type="SUPFAM" id="SSF53697">
    <property type="entry name" value="SIS domain"/>
    <property type="match status" value="1"/>
</dbReference>
<dbReference type="SUPFAM" id="SSF46689">
    <property type="entry name" value="Homeodomain-like"/>
    <property type="match status" value="1"/>
</dbReference>
<dbReference type="Gene3D" id="3.40.50.10490">
    <property type="entry name" value="Glucose-6-phosphate isomerase like protein, domain 1"/>
    <property type="match status" value="1"/>
</dbReference>
<reference evidence="2 3" key="1">
    <citation type="submission" date="2019-07" db="EMBL/GenBank/DDBJ databases">
        <title>Reinekea sp. strain SSH23 genome sequencing and assembly.</title>
        <authorList>
            <person name="Kim I."/>
        </authorList>
    </citation>
    <scope>NUCLEOTIDE SEQUENCE [LARGE SCALE GENOMIC DNA]</scope>
    <source>
        <strain evidence="2 3">SSH23</strain>
    </source>
</reference>
<dbReference type="Gene3D" id="1.10.10.10">
    <property type="entry name" value="Winged helix-like DNA-binding domain superfamily/Winged helix DNA-binding domain"/>
    <property type="match status" value="1"/>
</dbReference>